<gene>
    <name evidence="2" type="ORF">TSARBOMBA_20</name>
</gene>
<dbReference type="PANTHER" id="PTHR30510">
    <property type="entry name" value="UPF0229 PROTEIN YEAH"/>
    <property type="match status" value="1"/>
</dbReference>
<dbReference type="GeneID" id="26633346"/>
<reference evidence="2 3" key="1">
    <citation type="journal article" date="2015" name="Genome Announc.">
        <title>Complete Genome Sequence of Bacillus cereus Group Phage TsarBomba.</title>
        <authorList>
            <person name="Erill I."/>
            <person name="Caruso S.M."/>
        </authorList>
    </citation>
    <scope>NUCLEOTIDE SEQUENCE [LARGE SCALE GENOMIC DNA]</scope>
</reference>
<feature type="coiled-coil region" evidence="1">
    <location>
        <begin position="29"/>
        <end position="56"/>
    </location>
</feature>
<protein>
    <recommendedName>
        <fullName evidence="4">Sporulation protein YhbH</fullName>
    </recommendedName>
</protein>
<evidence type="ECO:0000256" key="1">
    <source>
        <dbReference type="SAM" id="Coils"/>
    </source>
</evidence>
<dbReference type="PANTHER" id="PTHR30510:SF2">
    <property type="entry name" value="UPF0229 PROTEIN YEAH"/>
    <property type="match status" value="1"/>
</dbReference>
<name>A0A0K2D0L3_9CAUD</name>
<keyword evidence="3" id="KW-1185">Reference proteome</keyword>
<evidence type="ECO:0008006" key="4">
    <source>
        <dbReference type="Google" id="ProtNLM"/>
    </source>
</evidence>
<dbReference type="InterPro" id="IPR006698">
    <property type="entry name" value="UPF0229"/>
</dbReference>
<evidence type="ECO:0000313" key="3">
    <source>
        <dbReference type="Proteomes" id="UP000204602"/>
    </source>
</evidence>
<evidence type="ECO:0000313" key="2">
    <source>
        <dbReference type="EMBL" id="ALA13136.1"/>
    </source>
</evidence>
<dbReference type="OrthoDB" id="10882at10239"/>
<dbReference type="Proteomes" id="UP000204602">
    <property type="component" value="Segment"/>
</dbReference>
<proteinExistence type="predicted"/>
<accession>A0A0K2D0L3</accession>
<dbReference type="RefSeq" id="YP_009206855.1">
    <property type="nucleotide sequence ID" value="NC_028890.1"/>
</dbReference>
<dbReference type="EMBL" id="KT224359">
    <property type="protein sequence ID" value="ALA13136.1"/>
    <property type="molecule type" value="Genomic_DNA"/>
</dbReference>
<keyword evidence="1" id="KW-0175">Coiled coil</keyword>
<dbReference type="Pfam" id="PF04285">
    <property type="entry name" value="DUF444"/>
    <property type="match status" value="1"/>
</dbReference>
<dbReference type="KEGG" id="vg:26633346"/>
<sequence length="329" mass="37223">MSKIKTLHKAMQVINAAHKEAKGEVYEIIEGLIQDNDRLQRNIDLQAARIAELEARSGASLTLTVPKDREKSAEVTVEVDYEKQEVKKVEQEKMPLAEAVVSTELIRDFSPTPEKLQLQQDVMARLAEVLGITIKENATMIDRYPILLVAKDSSGSMGQWETYMAQCVAHWTKAMLHLHYGRSVDARYITFDAEGVRKANFEKCFGKGEGIGALVSPAISGLNSMTDEYAYEDYHDVYVLILSDGDNHSEDNAAMVRQLKRLAPKTEQLWYVEMNQYNRLSVVMNALKPNKIDKLPENMSAHIIQGNPKVYVELFEMFKPVVEKEKNNG</sequence>
<organism evidence="2 3">
    <name type="scientific">Bacillus phage TsarBomba</name>
    <dbReference type="NCBI Taxonomy" id="1690456"/>
    <lineage>
        <taxon>Viruses</taxon>
        <taxon>Duplodnaviria</taxon>
        <taxon>Heunggongvirae</taxon>
        <taxon>Uroviricota</taxon>
        <taxon>Caudoviricetes</taxon>
        <taxon>Herelleviridae</taxon>
        <taxon>Bastillevirinae</taxon>
        <taxon>Tsarbombavirus</taxon>
        <taxon>Tsarbombavirus tsarbomba</taxon>
    </lineage>
</organism>